<dbReference type="InterPro" id="IPR058163">
    <property type="entry name" value="LysR-type_TF_proteobact-type"/>
</dbReference>
<name>A0ABN7XV42_9BURK</name>
<feature type="compositionally biased region" description="Polar residues" evidence="5">
    <location>
        <begin position="315"/>
        <end position="328"/>
    </location>
</feature>
<dbReference type="PRINTS" id="PR00039">
    <property type="entry name" value="HTHLYSR"/>
</dbReference>
<gene>
    <name evidence="7" type="primary">dmlR_1</name>
    <name evidence="7" type="ORF">LMG32289_00242</name>
</gene>
<dbReference type="RefSeq" id="WP_223980823.1">
    <property type="nucleotide sequence ID" value="NZ_CAJZAG010000001.1"/>
</dbReference>
<evidence type="ECO:0000313" key="7">
    <source>
        <dbReference type="EMBL" id="CAG9163881.1"/>
    </source>
</evidence>
<evidence type="ECO:0000259" key="6">
    <source>
        <dbReference type="PROSITE" id="PS50931"/>
    </source>
</evidence>
<evidence type="ECO:0000256" key="2">
    <source>
        <dbReference type="ARBA" id="ARBA00023015"/>
    </source>
</evidence>
<dbReference type="Pfam" id="PF00126">
    <property type="entry name" value="HTH_1"/>
    <property type="match status" value="1"/>
</dbReference>
<dbReference type="PANTHER" id="PTHR30537">
    <property type="entry name" value="HTH-TYPE TRANSCRIPTIONAL REGULATOR"/>
    <property type="match status" value="1"/>
</dbReference>
<evidence type="ECO:0000256" key="4">
    <source>
        <dbReference type="ARBA" id="ARBA00023163"/>
    </source>
</evidence>
<dbReference type="EMBL" id="CAJZAG010000001">
    <property type="protein sequence ID" value="CAG9163881.1"/>
    <property type="molecule type" value="Genomic_DNA"/>
</dbReference>
<keyword evidence="2" id="KW-0805">Transcription regulation</keyword>
<proteinExistence type="inferred from homology"/>
<evidence type="ECO:0000256" key="5">
    <source>
        <dbReference type="SAM" id="MobiDB-lite"/>
    </source>
</evidence>
<dbReference type="InterPro" id="IPR036388">
    <property type="entry name" value="WH-like_DNA-bd_sf"/>
</dbReference>
<organism evidence="7 8">
    <name type="scientific">Cupriavidus pampae</name>
    <dbReference type="NCBI Taxonomy" id="659251"/>
    <lineage>
        <taxon>Bacteria</taxon>
        <taxon>Pseudomonadati</taxon>
        <taxon>Pseudomonadota</taxon>
        <taxon>Betaproteobacteria</taxon>
        <taxon>Burkholderiales</taxon>
        <taxon>Burkholderiaceae</taxon>
        <taxon>Cupriavidus</taxon>
    </lineage>
</organism>
<dbReference type="Pfam" id="PF03466">
    <property type="entry name" value="LysR_substrate"/>
    <property type="match status" value="1"/>
</dbReference>
<evidence type="ECO:0000313" key="8">
    <source>
        <dbReference type="Proteomes" id="UP000706525"/>
    </source>
</evidence>
<dbReference type="PROSITE" id="PS50931">
    <property type="entry name" value="HTH_LYSR"/>
    <property type="match status" value="1"/>
</dbReference>
<feature type="region of interest" description="Disordered" evidence="5">
    <location>
        <begin position="303"/>
        <end position="337"/>
    </location>
</feature>
<dbReference type="InterPro" id="IPR036390">
    <property type="entry name" value="WH_DNA-bd_sf"/>
</dbReference>
<dbReference type="InterPro" id="IPR000847">
    <property type="entry name" value="LysR_HTH_N"/>
</dbReference>
<comment type="similarity">
    <text evidence="1">Belongs to the LysR transcriptional regulatory family.</text>
</comment>
<keyword evidence="3" id="KW-0238">DNA-binding</keyword>
<comment type="caution">
    <text evidence="7">The sequence shown here is derived from an EMBL/GenBank/DDBJ whole genome shotgun (WGS) entry which is preliminary data.</text>
</comment>
<evidence type="ECO:0000256" key="3">
    <source>
        <dbReference type="ARBA" id="ARBA00023125"/>
    </source>
</evidence>
<protein>
    <submittedName>
        <fullName evidence="7">HTH-type transcriptional regulator DmlR</fullName>
    </submittedName>
</protein>
<sequence>MDRLSPMETFVAVVEAGSFSGAARRLELGQPAVSKIIAQLEQRLGTRLLLRSPRGLTPTDAGLRFYEHARRAIDCVDEAEQAVRDASQSLSGRLRVSSTVTFSRIHLLPALKTFLARHPQLELDLALEDRVIDLMATGTDVALRMGKLDDSDMIARKIAESPRYALATPAYLEAAGIPMVPGDLQQHEAIIYSTGGSGGDTWVFRRDPSVSRDSSVTVTLGGRVRVSAAEGLRTAVLADMGIAVASEWMFTAELASGQVRRVLTDWQLPAIDLWAVFPAGRMVTSKARAFVAFVEETLAAQSPRQFPDAEPNAGASANSDVNYPSTGKSADGSGRCV</sequence>
<dbReference type="PANTHER" id="PTHR30537:SF5">
    <property type="entry name" value="HTH-TYPE TRANSCRIPTIONAL ACTIVATOR TTDR-RELATED"/>
    <property type="match status" value="1"/>
</dbReference>
<dbReference type="Gene3D" id="1.10.10.10">
    <property type="entry name" value="Winged helix-like DNA-binding domain superfamily/Winged helix DNA-binding domain"/>
    <property type="match status" value="1"/>
</dbReference>
<dbReference type="InterPro" id="IPR005119">
    <property type="entry name" value="LysR_subst-bd"/>
</dbReference>
<evidence type="ECO:0000256" key="1">
    <source>
        <dbReference type="ARBA" id="ARBA00009437"/>
    </source>
</evidence>
<feature type="domain" description="HTH lysR-type" evidence="6">
    <location>
        <begin position="1"/>
        <end position="59"/>
    </location>
</feature>
<dbReference type="CDD" id="cd08422">
    <property type="entry name" value="PBP2_CrgA_like"/>
    <property type="match status" value="1"/>
</dbReference>
<dbReference type="Proteomes" id="UP000706525">
    <property type="component" value="Unassembled WGS sequence"/>
</dbReference>
<keyword evidence="4" id="KW-0804">Transcription</keyword>
<dbReference type="SUPFAM" id="SSF53850">
    <property type="entry name" value="Periplasmic binding protein-like II"/>
    <property type="match status" value="1"/>
</dbReference>
<dbReference type="Gene3D" id="3.40.190.290">
    <property type="match status" value="1"/>
</dbReference>
<accession>A0ABN7XV42</accession>
<dbReference type="SUPFAM" id="SSF46785">
    <property type="entry name" value="Winged helix' DNA-binding domain"/>
    <property type="match status" value="1"/>
</dbReference>
<keyword evidence="8" id="KW-1185">Reference proteome</keyword>
<reference evidence="7 8" key="1">
    <citation type="submission" date="2021-08" db="EMBL/GenBank/DDBJ databases">
        <authorList>
            <person name="Peeters C."/>
        </authorList>
    </citation>
    <scope>NUCLEOTIDE SEQUENCE [LARGE SCALE GENOMIC DNA]</scope>
    <source>
        <strain evidence="7 8">LMG 32289</strain>
    </source>
</reference>